<dbReference type="PROSITE" id="PS50002">
    <property type="entry name" value="SH3"/>
    <property type="match status" value="1"/>
</dbReference>
<dbReference type="STRING" id="64144.ENSATEP00000018562"/>
<accession>A0A3Q1IAI6</accession>
<keyword evidence="2 3" id="KW-0728">SH3 domain</keyword>
<dbReference type="InterPro" id="IPR027267">
    <property type="entry name" value="AH/BAR_dom_sf"/>
</dbReference>
<dbReference type="SUPFAM" id="SSF103657">
    <property type="entry name" value="BAR/IMD domain-like"/>
    <property type="match status" value="1"/>
</dbReference>
<dbReference type="PANTHER" id="PTHR14167">
    <property type="entry name" value="SH3 DOMAIN-CONTAINING"/>
    <property type="match status" value="1"/>
</dbReference>
<feature type="domain" description="BAR" evidence="5">
    <location>
        <begin position="18"/>
        <end position="249"/>
    </location>
</feature>
<evidence type="ECO:0000256" key="2">
    <source>
        <dbReference type="ARBA" id="ARBA00022443"/>
    </source>
</evidence>
<sequence length="369" mass="41378">MSVSGMKKQLHKASQLLNERLMGAEGTKMDEDFVKMEKSVAVIHAVLLELLPRTTQFLQPNPAYRAKLSMLNTVSRIRGQGKSTGYPQTEGMLGECMLHHSQELGAASEFGGALTCVGEALQQVAQARDALDVNVKRTFIDPLQDVHNTEVKEIRHQLKKLNGRRLDFDYKRRRKGKTPEEEVRQSWDKFITSKELAERSMFILLQNDVDRLSRLAALVAALLDFHRNAHRILLGLHGNLQARLTAASNKPERRIRSRKIRVRSEHNNSVGFYSQTFAVSSGSQFTVLPSTPGSPISCYADSQLVLDQPCCRALYSFHPNHDGELSFSEGDVIVLRSQVDTNWFEGELAGRSGLFPITYVDVLVPLPLP</sequence>
<reference evidence="6" key="3">
    <citation type="submission" date="2025-09" db="UniProtKB">
        <authorList>
            <consortium name="Ensembl"/>
        </authorList>
    </citation>
    <scope>IDENTIFICATION</scope>
</reference>
<evidence type="ECO:0000259" key="5">
    <source>
        <dbReference type="PROSITE" id="PS51021"/>
    </source>
</evidence>
<dbReference type="Ensembl" id="ENSATET00000018874.3">
    <property type="protein sequence ID" value="ENSATEP00000018562.2"/>
    <property type="gene ID" value="ENSATEG00000012744.3"/>
</dbReference>
<dbReference type="Gene3D" id="1.20.1270.60">
    <property type="entry name" value="Arfaptin homology (AH) domain/BAR domain"/>
    <property type="match status" value="1"/>
</dbReference>
<evidence type="ECO:0000256" key="1">
    <source>
        <dbReference type="ARBA" id="ARBA00006697"/>
    </source>
</evidence>
<reference evidence="6" key="1">
    <citation type="submission" date="2021-04" db="EMBL/GenBank/DDBJ databases">
        <authorList>
            <consortium name="Wellcome Sanger Institute Data Sharing"/>
        </authorList>
    </citation>
    <scope>NUCLEOTIDE SEQUENCE [LARGE SCALE GENOMIC DNA]</scope>
</reference>
<dbReference type="GO" id="GO:0098978">
    <property type="term" value="C:glutamatergic synapse"/>
    <property type="evidence" value="ECO:0007669"/>
    <property type="project" value="TreeGrafter"/>
</dbReference>
<keyword evidence="7" id="KW-1185">Reference proteome</keyword>
<evidence type="ECO:0000313" key="6">
    <source>
        <dbReference type="Ensembl" id="ENSATEP00000018562.2"/>
    </source>
</evidence>
<dbReference type="Pfam" id="PF14604">
    <property type="entry name" value="SH3_9"/>
    <property type="match status" value="1"/>
</dbReference>
<dbReference type="SMART" id="SM00721">
    <property type="entry name" value="BAR"/>
    <property type="match status" value="1"/>
</dbReference>
<organism evidence="6 7">
    <name type="scientific">Anabas testudineus</name>
    <name type="common">Climbing perch</name>
    <name type="synonym">Anthias testudineus</name>
    <dbReference type="NCBI Taxonomy" id="64144"/>
    <lineage>
        <taxon>Eukaryota</taxon>
        <taxon>Metazoa</taxon>
        <taxon>Chordata</taxon>
        <taxon>Craniata</taxon>
        <taxon>Vertebrata</taxon>
        <taxon>Euteleostomi</taxon>
        <taxon>Actinopterygii</taxon>
        <taxon>Neopterygii</taxon>
        <taxon>Teleostei</taxon>
        <taxon>Neoteleostei</taxon>
        <taxon>Acanthomorphata</taxon>
        <taxon>Anabantaria</taxon>
        <taxon>Anabantiformes</taxon>
        <taxon>Anabantoidei</taxon>
        <taxon>Anabantidae</taxon>
        <taxon>Anabas</taxon>
    </lineage>
</organism>
<feature type="domain" description="SH3" evidence="4">
    <location>
        <begin position="306"/>
        <end position="365"/>
    </location>
</feature>
<dbReference type="GeneID" id="113165987"/>
<dbReference type="GeneTree" id="ENSGT00940000157398"/>
<dbReference type="OrthoDB" id="443981at2759"/>
<dbReference type="InterPro" id="IPR004148">
    <property type="entry name" value="BAR_dom"/>
</dbReference>
<dbReference type="InterPro" id="IPR036028">
    <property type="entry name" value="SH3-like_dom_sf"/>
</dbReference>
<proteinExistence type="inferred from homology"/>
<dbReference type="GO" id="GO:0098793">
    <property type="term" value="C:presynapse"/>
    <property type="evidence" value="ECO:0007669"/>
    <property type="project" value="TreeGrafter"/>
</dbReference>
<dbReference type="InterPro" id="IPR001452">
    <property type="entry name" value="SH3_domain"/>
</dbReference>
<dbReference type="Gene3D" id="2.30.30.40">
    <property type="entry name" value="SH3 Domains"/>
    <property type="match status" value="1"/>
</dbReference>
<dbReference type="InterPro" id="IPR050384">
    <property type="entry name" value="Endophilin_SH3RF"/>
</dbReference>
<reference evidence="6" key="2">
    <citation type="submission" date="2025-08" db="UniProtKB">
        <authorList>
            <consortium name="Ensembl"/>
        </authorList>
    </citation>
    <scope>IDENTIFICATION</scope>
</reference>
<comment type="similarity">
    <text evidence="1">Belongs to the endophilin family.</text>
</comment>
<dbReference type="SMART" id="SM00326">
    <property type="entry name" value="SH3"/>
    <property type="match status" value="1"/>
</dbReference>
<evidence type="ECO:0000259" key="4">
    <source>
        <dbReference type="PROSITE" id="PS50002"/>
    </source>
</evidence>
<dbReference type="PROSITE" id="PS51021">
    <property type="entry name" value="BAR"/>
    <property type="match status" value="1"/>
</dbReference>
<dbReference type="InParanoid" id="A0A3Q1IAI6"/>
<dbReference type="PANTHER" id="PTHR14167:SF45">
    <property type="entry name" value="ENDOPHILIN-A3"/>
    <property type="match status" value="1"/>
</dbReference>
<dbReference type="Proteomes" id="UP000265040">
    <property type="component" value="Chromosome 6"/>
</dbReference>
<dbReference type="GO" id="GO:0005737">
    <property type="term" value="C:cytoplasm"/>
    <property type="evidence" value="ECO:0007669"/>
    <property type="project" value="InterPro"/>
</dbReference>
<name>A0A3Q1IAI6_ANATE</name>
<dbReference type="GO" id="GO:0016191">
    <property type="term" value="P:synaptic vesicle uncoating"/>
    <property type="evidence" value="ECO:0007669"/>
    <property type="project" value="TreeGrafter"/>
</dbReference>
<dbReference type="AlphaFoldDB" id="A0A3Q1IAI6"/>
<dbReference type="CTD" id="393150"/>
<evidence type="ECO:0000313" key="7">
    <source>
        <dbReference type="Proteomes" id="UP000265040"/>
    </source>
</evidence>
<dbReference type="SUPFAM" id="SSF50044">
    <property type="entry name" value="SH3-domain"/>
    <property type="match status" value="1"/>
</dbReference>
<dbReference type="PRINTS" id="PR00499">
    <property type="entry name" value="P67PHOX"/>
</dbReference>
<dbReference type="RefSeq" id="XP_026221632.1">
    <property type="nucleotide sequence ID" value="XM_026365847.1"/>
</dbReference>
<evidence type="ECO:0000256" key="3">
    <source>
        <dbReference type="PROSITE-ProRule" id="PRU00192"/>
    </source>
</evidence>
<protein>
    <submittedName>
        <fullName evidence="6">Uncharacterized protein</fullName>
    </submittedName>
</protein>
<dbReference type="Pfam" id="PF03114">
    <property type="entry name" value="BAR"/>
    <property type="match status" value="1"/>
</dbReference>